<evidence type="ECO:0000313" key="4">
    <source>
        <dbReference type="Proteomes" id="UP000240624"/>
    </source>
</evidence>
<dbReference type="Proteomes" id="UP000240624">
    <property type="component" value="Unassembled WGS sequence"/>
</dbReference>
<evidence type="ECO:0000313" key="3">
    <source>
        <dbReference type="Proteomes" id="UP000193495"/>
    </source>
</evidence>
<dbReference type="Proteomes" id="UP000193495">
    <property type="component" value="Unassembled WGS sequence"/>
</dbReference>
<evidence type="ECO:0000313" key="2">
    <source>
        <dbReference type="EMBL" id="SLN58238.1"/>
    </source>
</evidence>
<dbReference type="Pfam" id="PF11164">
    <property type="entry name" value="DUF2948"/>
    <property type="match status" value="1"/>
</dbReference>
<gene>
    <name evidence="1" type="ORF">CLV79_109135</name>
    <name evidence="2" type="ORF">LOS8367_02762</name>
</gene>
<dbReference type="InterPro" id="IPR021335">
    <property type="entry name" value="DUF2948"/>
</dbReference>
<dbReference type="AlphaFoldDB" id="A0A1X6ZQK1"/>
<proteinExistence type="predicted"/>
<accession>A0A1X6ZQK1</accession>
<evidence type="ECO:0008006" key="5">
    <source>
        <dbReference type="Google" id="ProtNLM"/>
    </source>
</evidence>
<reference evidence="2 3" key="1">
    <citation type="submission" date="2017-03" db="EMBL/GenBank/DDBJ databases">
        <authorList>
            <person name="Afonso C.L."/>
            <person name="Miller P.J."/>
            <person name="Scott M.A."/>
            <person name="Spackman E."/>
            <person name="Goraichik I."/>
            <person name="Dimitrov K.M."/>
            <person name="Suarez D.L."/>
            <person name="Swayne D.E."/>
        </authorList>
    </citation>
    <scope>NUCLEOTIDE SEQUENCE [LARGE SCALE GENOMIC DNA]</scope>
    <source>
        <strain evidence="2 3">CECT 8367</strain>
    </source>
</reference>
<reference evidence="1 4" key="2">
    <citation type="submission" date="2018-03" db="EMBL/GenBank/DDBJ databases">
        <title>Genomic Encyclopedia of Archaeal and Bacterial Type Strains, Phase II (KMG-II): from individual species to whole genera.</title>
        <authorList>
            <person name="Goeker M."/>
        </authorList>
    </citation>
    <scope>NUCLEOTIDE SEQUENCE [LARGE SCALE GENOMIC DNA]</scope>
    <source>
        <strain evidence="1 4">DSM 29956</strain>
    </source>
</reference>
<name>A0A1X6ZQK1_9RHOB</name>
<sequence length="158" mass="17461">MTETRDATFEEGVQRPLRLKALDGDDVQVISALVQDSVLPASEMAWKKSERRFAMLLNRFRWEDPVTTREAERVQAVLCIENVTAVRAQGLDPKDRDTVLSLLAVVFEAAEAEPAGTIRLILAGDGEIAIDVEAPELLLRDVTRPYAAPSGKAPRHPE</sequence>
<keyword evidence="4" id="KW-1185">Reference proteome</keyword>
<evidence type="ECO:0000313" key="1">
    <source>
        <dbReference type="EMBL" id="PSK84160.1"/>
    </source>
</evidence>
<organism evidence="2 3">
    <name type="scientific">Limimaricola soesokkakensis</name>
    <dbReference type="NCBI Taxonomy" id="1343159"/>
    <lineage>
        <taxon>Bacteria</taxon>
        <taxon>Pseudomonadati</taxon>
        <taxon>Pseudomonadota</taxon>
        <taxon>Alphaproteobacteria</taxon>
        <taxon>Rhodobacterales</taxon>
        <taxon>Paracoccaceae</taxon>
        <taxon>Limimaricola</taxon>
    </lineage>
</organism>
<dbReference type="OrthoDB" id="9806367at2"/>
<protein>
    <recommendedName>
        <fullName evidence="5">DUF2948 family protein</fullName>
    </recommendedName>
</protein>
<dbReference type="RefSeq" id="WP_085897080.1">
    <property type="nucleotide sequence ID" value="NZ_FWFY01000009.1"/>
</dbReference>
<dbReference type="EMBL" id="PYGB01000009">
    <property type="protein sequence ID" value="PSK84160.1"/>
    <property type="molecule type" value="Genomic_DNA"/>
</dbReference>
<dbReference type="EMBL" id="FWFY01000009">
    <property type="protein sequence ID" value="SLN58238.1"/>
    <property type="molecule type" value="Genomic_DNA"/>
</dbReference>